<gene>
    <name evidence="2" type="ORF">V8G54_006446</name>
</gene>
<sequence length="105" mass="11508">MGEFGVPHTRKRSSSNNSGGGSVVGLDVRVQSPEALFHNKMTMMAHHNHHHRPLSSPFDNDSCAGDGDGPTAYMSFTNHINLVGWRLRWGFLSQVHNGGSLKDKP</sequence>
<name>A0AAQ3NZV5_VIGMU</name>
<proteinExistence type="predicted"/>
<evidence type="ECO:0000313" key="2">
    <source>
        <dbReference type="EMBL" id="WVZ19124.1"/>
    </source>
</evidence>
<protein>
    <submittedName>
        <fullName evidence="2">Uncharacterized protein</fullName>
    </submittedName>
</protein>
<keyword evidence="3" id="KW-1185">Reference proteome</keyword>
<organism evidence="2 3">
    <name type="scientific">Vigna mungo</name>
    <name type="common">Black gram</name>
    <name type="synonym">Phaseolus mungo</name>
    <dbReference type="NCBI Taxonomy" id="3915"/>
    <lineage>
        <taxon>Eukaryota</taxon>
        <taxon>Viridiplantae</taxon>
        <taxon>Streptophyta</taxon>
        <taxon>Embryophyta</taxon>
        <taxon>Tracheophyta</taxon>
        <taxon>Spermatophyta</taxon>
        <taxon>Magnoliopsida</taxon>
        <taxon>eudicotyledons</taxon>
        <taxon>Gunneridae</taxon>
        <taxon>Pentapetalae</taxon>
        <taxon>rosids</taxon>
        <taxon>fabids</taxon>
        <taxon>Fabales</taxon>
        <taxon>Fabaceae</taxon>
        <taxon>Papilionoideae</taxon>
        <taxon>50 kb inversion clade</taxon>
        <taxon>NPAAA clade</taxon>
        <taxon>indigoferoid/millettioid clade</taxon>
        <taxon>Phaseoleae</taxon>
        <taxon>Vigna</taxon>
    </lineage>
</organism>
<dbReference type="AlphaFoldDB" id="A0AAQ3NZV5"/>
<evidence type="ECO:0000256" key="1">
    <source>
        <dbReference type="SAM" id="MobiDB-lite"/>
    </source>
</evidence>
<dbReference type="EMBL" id="CP144699">
    <property type="protein sequence ID" value="WVZ19124.1"/>
    <property type="molecule type" value="Genomic_DNA"/>
</dbReference>
<dbReference type="Proteomes" id="UP001374535">
    <property type="component" value="Chromosome 2"/>
</dbReference>
<evidence type="ECO:0000313" key="3">
    <source>
        <dbReference type="Proteomes" id="UP001374535"/>
    </source>
</evidence>
<reference evidence="2 3" key="1">
    <citation type="journal article" date="2023" name="Life. Sci Alliance">
        <title>Evolutionary insights into 3D genome organization and epigenetic landscape of Vigna mungo.</title>
        <authorList>
            <person name="Junaid A."/>
            <person name="Singh B."/>
            <person name="Bhatia S."/>
        </authorList>
    </citation>
    <scope>NUCLEOTIDE SEQUENCE [LARGE SCALE GENOMIC DNA]</scope>
    <source>
        <strain evidence="2">Urdbean</strain>
    </source>
</reference>
<accession>A0AAQ3NZV5</accession>
<feature type="region of interest" description="Disordered" evidence="1">
    <location>
        <begin position="1"/>
        <end position="25"/>
    </location>
</feature>